<dbReference type="PROSITE" id="PS50157">
    <property type="entry name" value="ZINC_FINGER_C2H2_2"/>
    <property type="match status" value="7"/>
</dbReference>
<evidence type="ECO:0000256" key="10">
    <source>
        <dbReference type="SAM" id="MobiDB-lite"/>
    </source>
</evidence>
<evidence type="ECO:0000256" key="1">
    <source>
        <dbReference type="ARBA" id="ARBA00004123"/>
    </source>
</evidence>
<keyword evidence="6" id="KW-0805">Transcription regulation</keyword>
<feature type="domain" description="C2H2-type" evidence="11">
    <location>
        <begin position="745"/>
        <end position="766"/>
    </location>
</feature>
<keyword evidence="5" id="KW-0862">Zinc</keyword>
<evidence type="ECO:0000256" key="2">
    <source>
        <dbReference type="ARBA" id="ARBA00022723"/>
    </source>
</evidence>
<keyword evidence="8" id="KW-0539">Nucleus</keyword>
<feature type="domain" description="C2H2-type" evidence="11">
    <location>
        <begin position="822"/>
        <end position="848"/>
    </location>
</feature>
<keyword evidence="13" id="KW-1185">Reference proteome</keyword>
<name>A0AAN7P555_9COLE</name>
<proteinExistence type="predicted"/>
<feature type="domain" description="C2H2-type" evidence="11">
    <location>
        <begin position="920"/>
        <end position="949"/>
    </location>
</feature>
<dbReference type="GO" id="GO:0008270">
    <property type="term" value="F:zinc ion binding"/>
    <property type="evidence" value="ECO:0007669"/>
    <property type="project" value="UniProtKB-KW"/>
</dbReference>
<dbReference type="SUPFAM" id="SSF57667">
    <property type="entry name" value="beta-beta-alpha zinc fingers"/>
    <property type="match status" value="7"/>
</dbReference>
<evidence type="ECO:0000256" key="6">
    <source>
        <dbReference type="ARBA" id="ARBA00023015"/>
    </source>
</evidence>
<dbReference type="PANTHER" id="PTHR47772:SF13">
    <property type="entry name" value="GASTRULA ZINC FINGER PROTEIN XLCGF49.1-LIKE-RELATED"/>
    <property type="match status" value="1"/>
</dbReference>
<dbReference type="InterPro" id="IPR050636">
    <property type="entry name" value="C2H2-ZF_domain-containing"/>
</dbReference>
<feature type="compositionally biased region" description="Acidic residues" evidence="10">
    <location>
        <begin position="180"/>
        <end position="206"/>
    </location>
</feature>
<dbReference type="Gene3D" id="3.30.160.60">
    <property type="entry name" value="Classic Zinc Finger"/>
    <property type="match status" value="9"/>
</dbReference>
<evidence type="ECO:0000256" key="9">
    <source>
        <dbReference type="PROSITE-ProRule" id="PRU00042"/>
    </source>
</evidence>
<dbReference type="InterPro" id="IPR036236">
    <property type="entry name" value="Znf_C2H2_sf"/>
</dbReference>
<dbReference type="PROSITE" id="PS00028">
    <property type="entry name" value="ZINC_FINGER_C2H2_1"/>
    <property type="match status" value="6"/>
</dbReference>
<keyword evidence="2" id="KW-0479">Metal-binding</keyword>
<feature type="domain" description="C2H2-type" evidence="11">
    <location>
        <begin position="849"/>
        <end position="876"/>
    </location>
</feature>
<evidence type="ECO:0000256" key="5">
    <source>
        <dbReference type="ARBA" id="ARBA00022833"/>
    </source>
</evidence>
<dbReference type="InterPro" id="IPR003604">
    <property type="entry name" value="Matrin/U1-like-C_Znf_C2H2"/>
</dbReference>
<comment type="subcellular location">
    <subcellularLocation>
        <location evidence="1">Nucleus</location>
    </subcellularLocation>
</comment>
<sequence>MNFRNSSLSMRYMKKEKKDDEMISDFEDDTHYCLKCHSTIIGLDNYVNHRKSKCGKVLNNVEEISKEPVISPQLLQPDESFTLKADDFFSSLELQSSSKKISNTNTGGKTFNGVLTRSKASAVIQASNTGKDFNYLEPTKQDTEWLTDHSMKNLDLDGGAVRGGTTSRHNKKDESNDTTIFEDTDEESDEFDFDDEDSEYDDDDDNAPPRTFTGGKWKPTSSPIPTSNEYSFWNVPPPHHTGAKWKPQITTNRHSEHLGGKTSTGKVLFNAPPPNFTGSKWTPSKTIKLETNDTKLKPKPRKNVICEALPCESSMSKWLYTSESDNSKNICEELEIKDKWKSSIVPDKPNTEDLPSPFYTKGKWKPLDSDLNESLERNVSDTETGISPLRKSSGTVQYWCGPCNRRLASKIVYERHLKSELHFKRTLRDRELEDSPYMDLTSPKTKRVVRKITYNNVENNKTSNLKSPTKTRRKIFVNCLVCDSRVNTQLVGKHLISHYHCLKGDITLPESRQMVLDNIHSVVLQSPFQCSPCKFYCNTHDWFLHHWRSDEHKETVKNTASFFWCTECKFEAASSDDMYNHLISMEHKEMISVINRSVPVIIKKLTPIKCLTCNQQFLYNIQLRKHCERENHLYNETGTDEYQNKHKCCDCGEVLKSKIAYQRHRLLKHREKFYICSVCSLNFGSIEEAKLHRRTPAHRIAFQKKRHTEGRYKDISKLCQYCSARFENIIMLKEHLKEMHPDYTHSCPHCAKVFTISQDLTVHVRTKACTFDLKDSKTNECDQCQYKTDSTSEYLFHKVLHSEPFYEYLSDSKESKRALPQYKCPICEKLFAKPSLRCHLRIHTKERPYICTLCNAGFVRKSNWVVHMTNHDRSNMRKLEKANQVVEFGALPFLCSTCGASFKKKSILQQHMTKHTGRPIKCHHSGCIFSARFPSELKTHLLSHSDEKPFLCKLCDYQGKTKRQLERHMTMHGDSKKYKCSQCSFTSRLASHLKRHLRLHTGAKPFVCPHCNYCCNNLENLRKHILSTNKHPGKCIYECKFCQTDNFESNFAKEFRIHLVEKHPETFVSGREAATYIAGIYEACHDGTSVQRFTDEDKERSSTKSVLQRDEALSQFQDSIQQSGTGSSNIGSTLLLTSVTTQDSSEHKIQDELFPMLIVSKDVICIENPSESWNIGGSYDVEESGSLVPFHSEGESLFHEHFQ</sequence>
<protein>
    <recommendedName>
        <fullName evidence="11">C2H2-type domain-containing protein</fullName>
    </recommendedName>
</protein>
<comment type="caution">
    <text evidence="12">The sequence shown here is derived from an EMBL/GenBank/DDBJ whole genome shotgun (WGS) entry which is preliminary data.</text>
</comment>
<dbReference type="PANTHER" id="PTHR47772">
    <property type="entry name" value="ZINC FINGER PROTEIN 200"/>
    <property type="match status" value="1"/>
</dbReference>
<keyword evidence="7" id="KW-0804">Transcription</keyword>
<keyword evidence="4 9" id="KW-0863">Zinc-finger</keyword>
<feature type="domain" description="C2H2-type" evidence="11">
    <location>
        <begin position="950"/>
        <end position="977"/>
    </location>
</feature>
<dbReference type="SMART" id="SM00451">
    <property type="entry name" value="ZnF_U1"/>
    <property type="match status" value="3"/>
</dbReference>
<dbReference type="InterPro" id="IPR013087">
    <property type="entry name" value="Znf_C2H2_type"/>
</dbReference>
<organism evidence="12 13">
    <name type="scientific">Aquatica leii</name>
    <dbReference type="NCBI Taxonomy" id="1421715"/>
    <lineage>
        <taxon>Eukaryota</taxon>
        <taxon>Metazoa</taxon>
        <taxon>Ecdysozoa</taxon>
        <taxon>Arthropoda</taxon>
        <taxon>Hexapoda</taxon>
        <taxon>Insecta</taxon>
        <taxon>Pterygota</taxon>
        <taxon>Neoptera</taxon>
        <taxon>Endopterygota</taxon>
        <taxon>Coleoptera</taxon>
        <taxon>Polyphaga</taxon>
        <taxon>Elateriformia</taxon>
        <taxon>Elateroidea</taxon>
        <taxon>Lampyridae</taxon>
        <taxon>Luciolinae</taxon>
        <taxon>Aquatica</taxon>
    </lineage>
</organism>
<evidence type="ECO:0000256" key="3">
    <source>
        <dbReference type="ARBA" id="ARBA00022737"/>
    </source>
</evidence>
<dbReference type="EMBL" id="JARPUR010000005">
    <property type="protein sequence ID" value="KAK4875516.1"/>
    <property type="molecule type" value="Genomic_DNA"/>
</dbReference>
<accession>A0AAN7P555</accession>
<dbReference type="AlphaFoldDB" id="A0AAN7P555"/>
<evidence type="ECO:0000256" key="8">
    <source>
        <dbReference type="ARBA" id="ARBA00023242"/>
    </source>
</evidence>
<feature type="region of interest" description="Disordered" evidence="10">
    <location>
        <begin position="256"/>
        <end position="283"/>
    </location>
</feature>
<keyword evidence="3" id="KW-0677">Repeat</keyword>
<dbReference type="FunFam" id="3.30.160.60:FF:000100">
    <property type="entry name" value="Zinc finger 45-like"/>
    <property type="match status" value="2"/>
</dbReference>
<reference evidence="13" key="1">
    <citation type="submission" date="2023-01" db="EMBL/GenBank/DDBJ databases">
        <title>Key to firefly adult light organ development and bioluminescence: homeobox transcription factors regulate luciferase expression and transportation to peroxisome.</title>
        <authorList>
            <person name="Fu X."/>
        </authorList>
    </citation>
    <scope>NUCLEOTIDE SEQUENCE [LARGE SCALE GENOMIC DNA]</scope>
</reference>
<gene>
    <name evidence="12" type="ORF">RN001_011938</name>
</gene>
<feature type="region of interest" description="Disordered" evidence="10">
    <location>
        <begin position="156"/>
        <end position="223"/>
    </location>
</feature>
<dbReference type="GO" id="GO:0005634">
    <property type="term" value="C:nucleus"/>
    <property type="evidence" value="ECO:0007669"/>
    <property type="project" value="UniProtKB-SubCell"/>
</dbReference>
<evidence type="ECO:0000256" key="7">
    <source>
        <dbReference type="ARBA" id="ARBA00023163"/>
    </source>
</evidence>
<dbReference type="SMART" id="SM00355">
    <property type="entry name" value="ZnF_C2H2"/>
    <property type="match status" value="18"/>
</dbReference>
<dbReference type="Proteomes" id="UP001353858">
    <property type="component" value="Unassembled WGS sequence"/>
</dbReference>
<evidence type="ECO:0000313" key="12">
    <source>
        <dbReference type="EMBL" id="KAK4875516.1"/>
    </source>
</evidence>
<evidence type="ECO:0000259" key="11">
    <source>
        <dbReference type="PROSITE" id="PS50157"/>
    </source>
</evidence>
<feature type="domain" description="C2H2-type" evidence="11">
    <location>
        <begin position="978"/>
        <end position="1005"/>
    </location>
</feature>
<dbReference type="GO" id="GO:0003676">
    <property type="term" value="F:nucleic acid binding"/>
    <property type="evidence" value="ECO:0007669"/>
    <property type="project" value="InterPro"/>
</dbReference>
<evidence type="ECO:0000256" key="4">
    <source>
        <dbReference type="ARBA" id="ARBA00022771"/>
    </source>
</evidence>
<feature type="domain" description="C2H2-type" evidence="11">
    <location>
        <begin position="893"/>
        <end position="920"/>
    </location>
</feature>
<evidence type="ECO:0000313" key="13">
    <source>
        <dbReference type="Proteomes" id="UP001353858"/>
    </source>
</evidence>